<dbReference type="EMBL" id="BEZZ01000500">
    <property type="protein sequence ID" value="GCC33269.1"/>
    <property type="molecule type" value="Genomic_DNA"/>
</dbReference>
<evidence type="ECO:0000313" key="1">
    <source>
        <dbReference type="EMBL" id="GCC33269.1"/>
    </source>
</evidence>
<dbReference type="Proteomes" id="UP000287033">
    <property type="component" value="Unassembled WGS sequence"/>
</dbReference>
<dbReference type="AlphaFoldDB" id="A0A401SS89"/>
<reference evidence="1 2" key="1">
    <citation type="journal article" date="2018" name="Nat. Ecol. Evol.">
        <title>Shark genomes provide insights into elasmobranch evolution and the origin of vertebrates.</title>
        <authorList>
            <person name="Hara Y"/>
            <person name="Yamaguchi K"/>
            <person name="Onimaru K"/>
            <person name="Kadota M"/>
            <person name="Koyanagi M"/>
            <person name="Keeley SD"/>
            <person name="Tatsumi K"/>
            <person name="Tanaka K"/>
            <person name="Motone F"/>
            <person name="Kageyama Y"/>
            <person name="Nozu R"/>
            <person name="Adachi N"/>
            <person name="Nishimura O"/>
            <person name="Nakagawa R"/>
            <person name="Tanegashima C"/>
            <person name="Kiyatake I"/>
            <person name="Matsumoto R"/>
            <person name="Murakumo K"/>
            <person name="Nishida K"/>
            <person name="Terakita A"/>
            <person name="Kuratani S"/>
            <person name="Sato K"/>
            <person name="Hyodo S Kuraku.S."/>
        </authorList>
    </citation>
    <scope>NUCLEOTIDE SEQUENCE [LARGE SCALE GENOMIC DNA]</scope>
</reference>
<protein>
    <submittedName>
        <fullName evidence="1">Uncharacterized protein</fullName>
    </submittedName>
</protein>
<comment type="caution">
    <text evidence="1">The sequence shown here is derived from an EMBL/GenBank/DDBJ whole genome shotgun (WGS) entry which is preliminary data.</text>
</comment>
<evidence type="ECO:0000313" key="2">
    <source>
        <dbReference type="Proteomes" id="UP000287033"/>
    </source>
</evidence>
<name>A0A401SS89_CHIPU</name>
<proteinExistence type="predicted"/>
<organism evidence="1 2">
    <name type="scientific">Chiloscyllium punctatum</name>
    <name type="common">Brownbanded bambooshark</name>
    <name type="synonym">Hemiscyllium punctatum</name>
    <dbReference type="NCBI Taxonomy" id="137246"/>
    <lineage>
        <taxon>Eukaryota</taxon>
        <taxon>Metazoa</taxon>
        <taxon>Chordata</taxon>
        <taxon>Craniata</taxon>
        <taxon>Vertebrata</taxon>
        <taxon>Chondrichthyes</taxon>
        <taxon>Elasmobranchii</taxon>
        <taxon>Galeomorphii</taxon>
        <taxon>Galeoidea</taxon>
        <taxon>Orectolobiformes</taxon>
        <taxon>Hemiscylliidae</taxon>
        <taxon>Chiloscyllium</taxon>
    </lineage>
</organism>
<keyword evidence="2" id="KW-1185">Reference proteome</keyword>
<accession>A0A401SS89</accession>
<gene>
    <name evidence="1" type="ORF">chiPu_0011738</name>
</gene>
<sequence length="85" mass="9697">MSAVSSRGFYLSETFLELRRSQCSRPPYMRSAPTGNAANSATRAVKMHLDLIRVALKSITRANYRGTDHIFKTELTWMDRCSPDR</sequence>